<dbReference type="PANTHER" id="PTHR33627">
    <property type="entry name" value="TRANSPOSASE"/>
    <property type="match status" value="1"/>
</dbReference>
<dbReference type="PATRIC" id="fig|1423753.3.peg.1520"/>
<keyword evidence="3" id="KW-1185">Reference proteome</keyword>
<dbReference type="SUPFAM" id="SSF53098">
    <property type="entry name" value="Ribonuclease H-like"/>
    <property type="match status" value="1"/>
</dbReference>
<gene>
    <name evidence="2" type="ORF">FD28_GL001461</name>
</gene>
<dbReference type="AlphaFoldDB" id="A0A0R1UX02"/>
<dbReference type="EMBL" id="AZFS01000013">
    <property type="protein sequence ID" value="KRL97821.1"/>
    <property type="molecule type" value="Genomic_DNA"/>
</dbReference>
<proteinExistence type="predicted"/>
<evidence type="ECO:0000313" key="3">
    <source>
        <dbReference type="Proteomes" id="UP000051580"/>
    </source>
</evidence>
<dbReference type="Pfam" id="PF13546">
    <property type="entry name" value="DDE_5"/>
    <property type="match status" value="1"/>
</dbReference>
<comment type="caution">
    <text evidence="2">The sequence shown here is derived from an EMBL/GenBank/DDBJ whole genome shotgun (WGS) entry which is preliminary data.</text>
</comment>
<evidence type="ECO:0000259" key="1">
    <source>
        <dbReference type="Pfam" id="PF13546"/>
    </source>
</evidence>
<dbReference type="PANTHER" id="PTHR33627:SF1">
    <property type="entry name" value="TRANSPOSASE"/>
    <property type="match status" value="1"/>
</dbReference>
<feature type="domain" description="Transposase IS701-like DDE" evidence="1">
    <location>
        <begin position="70"/>
        <end position="258"/>
    </location>
</feature>
<organism evidence="2 3">
    <name type="scientific">Levilactobacillus hammesii DSM 16381</name>
    <dbReference type="NCBI Taxonomy" id="1423753"/>
    <lineage>
        <taxon>Bacteria</taxon>
        <taxon>Bacillati</taxon>
        <taxon>Bacillota</taxon>
        <taxon>Bacilli</taxon>
        <taxon>Lactobacillales</taxon>
        <taxon>Lactobacillaceae</taxon>
        <taxon>Levilactobacillus</taxon>
    </lineage>
</organism>
<evidence type="ECO:0000313" key="2">
    <source>
        <dbReference type="EMBL" id="KRL97821.1"/>
    </source>
</evidence>
<dbReference type="InterPro" id="IPR039365">
    <property type="entry name" value="IS701-like"/>
</dbReference>
<dbReference type="Gene3D" id="3.90.350.10">
    <property type="entry name" value="Transposase Inhibitor Protein From Tn5, Chain A, domain 1"/>
    <property type="match status" value="1"/>
</dbReference>
<name>A0A0R1UX02_9LACO</name>
<dbReference type="InterPro" id="IPR038721">
    <property type="entry name" value="IS701-like_DDE_dom"/>
</dbReference>
<reference evidence="2 3" key="1">
    <citation type="journal article" date="2015" name="Genome Announc.">
        <title>Expanding the biotechnology potential of lactobacilli through comparative genomics of 213 strains and associated genera.</title>
        <authorList>
            <person name="Sun Z."/>
            <person name="Harris H.M."/>
            <person name="McCann A."/>
            <person name="Guo C."/>
            <person name="Argimon S."/>
            <person name="Zhang W."/>
            <person name="Yang X."/>
            <person name="Jeffery I.B."/>
            <person name="Cooney J.C."/>
            <person name="Kagawa T.F."/>
            <person name="Liu W."/>
            <person name="Song Y."/>
            <person name="Salvetti E."/>
            <person name="Wrobel A."/>
            <person name="Rasinkangas P."/>
            <person name="Parkhill J."/>
            <person name="Rea M.C."/>
            <person name="O'Sullivan O."/>
            <person name="Ritari J."/>
            <person name="Douillard F.P."/>
            <person name="Paul Ross R."/>
            <person name="Yang R."/>
            <person name="Briner A.E."/>
            <person name="Felis G.E."/>
            <person name="de Vos W.M."/>
            <person name="Barrangou R."/>
            <person name="Klaenhammer T.R."/>
            <person name="Caufield P.W."/>
            <person name="Cui Y."/>
            <person name="Zhang H."/>
            <person name="O'Toole P.W."/>
        </authorList>
    </citation>
    <scope>NUCLEOTIDE SEQUENCE [LARGE SCALE GENOMIC DNA]</scope>
    <source>
        <strain evidence="2 3">DSM 16381</strain>
    </source>
</reference>
<dbReference type="Proteomes" id="UP000051580">
    <property type="component" value="Unassembled WGS sequence"/>
</dbReference>
<protein>
    <submittedName>
        <fullName evidence="2">Transposase IS4 family protein</fullName>
    </submittedName>
</protein>
<sequence>MSMSNIQHSTTQIHYSFHHFSKLVQLGAILRCANFKKKRGIRVSLLVEWLLTTVFSRYSLFRADDPSGFSKRTVRNYLNDAQINWQRFVVLIAIKLIQYIQRFTDSRRRQALIVDDSLFKREFSKKTELLSRVFDHDNQCYFKGFRTLTVGWSDANTFLPVNFALMSSRKQLNQFGRFKHLDGRSLAAKRRAQAQCKMNDVALELLDAAFNAGIKAKYVLFDSWYASPRMFFELLKRGRFGIGMLKRTKKVYFRYRGRQMDVKTLYRILCSGKRPTRDDYFYSPIVKFEVDGQEMPVKLVYVSNRGASNQYLVLATTKIGLRPKEIIQMYGRRWQIEGYFKVAKQYLQFDQTQIQSYDGLCGHMALVMMSYDILALAQRQNIDERTLGDLFFEYGRALLDIPVAEALSWLMRTLSGLGIKMGMSSEALDTIFEEFTKALPSSLARLLGSAG</sequence>
<accession>A0A0R1UX02</accession>
<dbReference type="STRING" id="1423753.FD28_GL001461"/>
<dbReference type="InterPro" id="IPR012337">
    <property type="entry name" value="RNaseH-like_sf"/>
</dbReference>